<protein>
    <submittedName>
        <fullName evidence="1">Unannotated protein</fullName>
    </submittedName>
</protein>
<reference evidence="1" key="1">
    <citation type="submission" date="2020-05" db="EMBL/GenBank/DDBJ databases">
        <authorList>
            <person name="Chiriac C."/>
            <person name="Salcher M."/>
            <person name="Ghai R."/>
            <person name="Kavagutti S V."/>
        </authorList>
    </citation>
    <scope>NUCLEOTIDE SEQUENCE</scope>
</reference>
<evidence type="ECO:0000313" key="2">
    <source>
        <dbReference type="EMBL" id="CAB5049666.1"/>
    </source>
</evidence>
<dbReference type="EMBL" id="CAFBQI010000060">
    <property type="protein sequence ID" value="CAB5049666.1"/>
    <property type="molecule type" value="Genomic_DNA"/>
</dbReference>
<gene>
    <name evidence="1" type="ORF">UFOPK2918_01265</name>
    <name evidence="2" type="ORF">UFOPK4303_00801</name>
</gene>
<sequence>MSTNSFAPANAMRSAVIPSAHTTNKPASWHTTKPAFYAAFYAGYEATGGSTR</sequence>
<organism evidence="1">
    <name type="scientific">freshwater metagenome</name>
    <dbReference type="NCBI Taxonomy" id="449393"/>
    <lineage>
        <taxon>unclassified sequences</taxon>
        <taxon>metagenomes</taxon>
        <taxon>ecological metagenomes</taxon>
    </lineage>
</organism>
<name>A0A6J6WUS9_9ZZZZ</name>
<dbReference type="AlphaFoldDB" id="A0A6J6WUS9"/>
<evidence type="ECO:0000313" key="1">
    <source>
        <dbReference type="EMBL" id="CAB4786996.1"/>
    </source>
</evidence>
<accession>A0A6J6WUS9</accession>
<proteinExistence type="predicted"/>
<dbReference type="EMBL" id="CAEZZT010000128">
    <property type="protein sequence ID" value="CAB4786996.1"/>
    <property type="molecule type" value="Genomic_DNA"/>
</dbReference>